<dbReference type="Proteomes" id="UP000294309">
    <property type="component" value="Chromosome"/>
</dbReference>
<sequence length="267" mass="31130">MKQNTHLEKHNKGYFPQELNSVLKTFFLTLVFCFAVLALLLGLLFSSIIEDNLIIIIPIIVVFAFFSTPNFCLGTIEYLKIKTINREKDNKVLKAAYIFFLIPYINFLVFSILLLIKKKHIKSGPFTYDKKIKFVFGSFLEIIFGHTKKGIAKTILFKGLLILILEIGCLIFALLLSFKVINFNDEVGKLKIKDFYFYIYFLLAHILMIVSYIKEIPYVSRKTIDNTKDNKYKFWLYLSIGLPIINFIVWTTITFKKLKIESNVNLI</sequence>
<feature type="transmembrane region" description="Helical" evidence="1">
    <location>
        <begin position="195"/>
        <end position="213"/>
    </location>
</feature>
<keyword evidence="1" id="KW-1133">Transmembrane helix</keyword>
<reference evidence="2 3" key="1">
    <citation type="submission" date="2019-03" db="EMBL/GenBank/DDBJ databases">
        <title>Complete genome sequence of Spiroplasma gladiatoris TG-1 (DSM 22552).</title>
        <authorList>
            <person name="Lin Y.-C."/>
            <person name="Chou L."/>
            <person name="Kuo C.-H."/>
        </authorList>
    </citation>
    <scope>NUCLEOTIDE SEQUENCE [LARGE SCALE GENOMIC DNA]</scope>
    <source>
        <strain evidence="2 3">TG-1</strain>
    </source>
</reference>
<feature type="transmembrane region" description="Helical" evidence="1">
    <location>
        <begin position="26"/>
        <end position="46"/>
    </location>
</feature>
<name>A0A4P7AH63_9MOLU</name>
<feature type="transmembrane region" description="Helical" evidence="1">
    <location>
        <begin position="155"/>
        <end position="175"/>
    </location>
</feature>
<dbReference type="OrthoDB" id="9890248at2"/>
<dbReference type="AlphaFoldDB" id="A0A4P7AH63"/>
<evidence type="ECO:0000313" key="2">
    <source>
        <dbReference type="EMBL" id="QBQ07512.1"/>
    </source>
</evidence>
<feature type="transmembrane region" description="Helical" evidence="1">
    <location>
        <begin position="234"/>
        <end position="253"/>
    </location>
</feature>
<gene>
    <name evidence="2" type="ORF">SGLAD_v1c03130</name>
</gene>
<feature type="transmembrane region" description="Helical" evidence="1">
    <location>
        <begin position="96"/>
        <end position="116"/>
    </location>
</feature>
<dbReference type="EMBL" id="CP038013">
    <property type="protein sequence ID" value="QBQ07512.1"/>
    <property type="molecule type" value="Genomic_DNA"/>
</dbReference>
<feature type="transmembrane region" description="Helical" evidence="1">
    <location>
        <begin position="53"/>
        <end position="76"/>
    </location>
</feature>
<keyword evidence="1" id="KW-0472">Membrane</keyword>
<dbReference type="RefSeq" id="WP_134297303.1">
    <property type="nucleotide sequence ID" value="NZ_CP038013.1"/>
</dbReference>
<evidence type="ECO:0000256" key="1">
    <source>
        <dbReference type="SAM" id="Phobius"/>
    </source>
</evidence>
<organism evidence="2 3">
    <name type="scientific">Spiroplasma gladiatoris</name>
    <dbReference type="NCBI Taxonomy" id="2143"/>
    <lineage>
        <taxon>Bacteria</taxon>
        <taxon>Bacillati</taxon>
        <taxon>Mycoplasmatota</taxon>
        <taxon>Mollicutes</taxon>
        <taxon>Entomoplasmatales</taxon>
        <taxon>Spiroplasmataceae</taxon>
        <taxon>Spiroplasma</taxon>
    </lineage>
</organism>
<proteinExistence type="predicted"/>
<accession>A0A4P7AH63</accession>
<protein>
    <submittedName>
        <fullName evidence="2">Uncharacterized protein</fullName>
    </submittedName>
</protein>
<keyword evidence="1" id="KW-0812">Transmembrane</keyword>
<dbReference type="KEGG" id="sgq:SGLAD_v1c03130"/>
<evidence type="ECO:0000313" key="3">
    <source>
        <dbReference type="Proteomes" id="UP000294309"/>
    </source>
</evidence>
<keyword evidence="3" id="KW-1185">Reference proteome</keyword>